<evidence type="ECO:0000256" key="1">
    <source>
        <dbReference type="SAM" id="Coils"/>
    </source>
</evidence>
<dbReference type="EMBL" id="PDGH01000124">
    <property type="protein sequence ID" value="POB44541.1"/>
    <property type="molecule type" value="Genomic_DNA"/>
</dbReference>
<dbReference type="Proteomes" id="UP000237466">
    <property type="component" value="Unassembled WGS sequence"/>
</dbReference>
<dbReference type="InterPro" id="IPR016875">
    <property type="entry name" value="UCP028200"/>
</dbReference>
<dbReference type="Pfam" id="PF19795">
    <property type="entry name" value="DUF6279"/>
    <property type="match status" value="1"/>
</dbReference>
<dbReference type="AlphaFoldDB" id="A0A2S3QZ62"/>
<gene>
    <name evidence="2" type="ORF">CRN52_18240</name>
</gene>
<dbReference type="PIRSF" id="PIRSF028200">
    <property type="entry name" value="UCP028200"/>
    <property type="match status" value="1"/>
</dbReference>
<evidence type="ECO:0000313" key="3">
    <source>
        <dbReference type="Proteomes" id="UP000237466"/>
    </source>
</evidence>
<name>A0A2S3QZ62_VIBVL</name>
<proteinExistence type="predicted"/>
<accession>A0A2S3QZ62</accession>
<reference evidence="2 3" key="1">
    <citation type="journal article" date="2018" name="Front. Microbiol.">
        <title>Phylogeny of Vibrio vulnificus from the Analysis of the Core-Genome: Implications for Intra-Species Taxonomy.</title>
        <authorList>
            <person name="Roig F.J."/>
            <person name="Gonzalez-Candelas F."/>
            <person name="Sanjuan E."/>
            <person name="Fouz B."/>
            <person name="Feil E.J."/>
            <person name="Llorens C."/>
            <person name="Baker-Austin C."/>
            <person name="Oliver J.D."/>
            <person name="Danin-Poleg Y."/>
            <person name="Gibas C.J."/>
            <person name="Kashi Y."/>
            <person name="Gulig P.A."/>
            <person name="Morrison S.S."/>
            <person name="Amaro C."/>
        </authorList>
    </citation>
    <scope>NUCLEOTIDE SEQUENCE [LARGE SCALE GENOMIC DNA]</scope>
    <source>
        <strain evidence="2 3">CECT4608</strain>
    </source>
</reference>
<organism evidence="2 3">
    <name type="scientific">Vibrio vulnificus</name>
    <dbReference type="NCBI Taxonomy" id="672"/>
    <lineage>
        <taxon>Bacteria</taxon>
        <taxon>Pseudomonadati</taxon>
        <taxon>Pseudomonadota</taxon>
        <taxon>Gammaproteobacteria</taxon>
        <taxon>Vibrionales</taxon>
        <taxon>Vibrionaceae</taxon>
        <taxon>Vibrio</taxon>
    </lineage>
</organism>
<feature type="coiled-coil region" evidence="1">
    <location>
        <begin position="131"/>
        <end position="158"/>
    </location>
</feature>
<protein>
    <recommendedName>
        <fullName evidence="4">Lipoprotein</fullName>
    </recommendedName>
</protein>
<evidence type="ECO:0000313" key="2">
    <source>
        <dbReference type="EMBL" id="POB44541.1"/>
    </source>
</evidence>
<evidence type="ECO:0008006" key="4">
    <source>
        <dbReference type="Google" id="ProtNLM"/>
    </source>
</evidence>
<sequence length="295" mass="34971">MTLGCGSLGRNKTTWRTLSYLALAFILLGCSNKFLYTNLDWVVLEYVDDYVTLENEQEAMLDERLQQLLRWHQEEELPLYAKQLQQLETINSAQVSAEFVIKQRAAIKQHTVRLATRAAPDIYALTLSLSAKQEQELLNNLAKKYQELDEKYGGWSEQERRRRYVERIEESLEKWIGRLNTEQKALVVRWAGELQITTPHWREHRNKMLEVVRQLLNNKHDPHYLHENLMRLLLQPESYYSPELSEKVNFNIALANQYIPQISQTMSDKQWRHFRSEVKNWRDLASELNNQIVGR</sequence>
<dbReference type="RefSeq" id="WP_103200887.1">
    <property type="nucleotide sequence ID" value="NZ_JASMUA010000005.1"/>
</dbReference>
<keyword evidence="1" id="KW-0175">Coiled coil</keyword>
<comment type="caution">
    <text evidence="2">The sequence shown here is derived from an EMBL/GenBank/DDBJ whole genome shotgun (WGS) entry which is preliminary data.</text>
</comment>